<evidence type="ECO:0000313" key="1">
    <source>
        <dbReference type="EMBL" id="SFB97614.1"/>
    </source>
</evidence>
<protein>
    <submittedName>
        <fullName evidence="1">AAA domain-containing protein</fullName>
    </submittedName>
</protein>
<gene>
    <name evidence="1" type="ORF">SAMN04488102_10267</name>
</gene>
<dbReference type="EMBL" id="FOLT01000002">
    <property type="protein sequence ID" value="SFB97614.1"/>
    <property type="molecule type" value="Genomic_DNA"/>
</dbReference>
<keyword evidence="2" id="KW-1185">Reference proteome</keyword>
<sequence>MELILIVGPQAVGKMTVGLELEKLIDAELLFNHQTIDLFARFLGYTSDTFQLSEKVRLDLFKAFTSNEETNAAKGIIFTVVAGFDLDNDWKVMESWIELFKHAQGRVYFIELEADLEERLKRNTHEERLSAKPSKRDIAFSRNELLESSRSHRLNSYEGEVEKRLPFVNYIKINNTSLKASQTAKVIHEWMLSVGY</sequence>
<accession>A0A1I1FEA8</accession>
<reference evidence="2" key="1">
    <citation type="submission" date="2016-10" db="EMBL/GenBank/DDBJ databases">
        <authorList>
            <person name="Varghese N."/>
            <person name="Submissions S."/>
        </authorList>
    </citation>
    <scope>NUCLEOTIDE SEQUENCE [LARGE SCALE GENOMIC DNA]</scope>
    <source>
        <strain evidence="2">DSM 23664</strain>
    </source>
</reference>
<dbReference type="RefSeq" id="WP_091528338.1">
    <property type="nucleotide sequence ID" value="NZ_FOLT01000002.1"/>
</dbReference>
<evidence type="ECO:0000313" key="2">
    <source>
        <dbReference type="Proteomes" id="UP000199612"/>
    </source>
</evidence>
<dbReference type="SUPFAM" id="SSF52540">
    <property type="entry name" value="P-loop containing nucleoside triphosphate hydrolases"/>
    <property type="match status" value="1"/>
</dbReference>
<dbReference type="InterPro" id="IPR027417">
    <property type="entry name" value="P-loop_NTPase"/>
</dbReference>
<organism evidence="1 2">
    <name type="scientific">Alkalibacterium subtropicum</name>
    <dbReference type="NCBI Taxonomy" id="753702"/>
    <lineage>
        <taxon>Bacteria</taxon>
        <taxon>Bacillati</taxon>
        <taxon>Bacillota</taxon>
        <taxon>Bacilli</taxon>
        <taxon>Lactobacillales</taxon>
        <taxon>Carnobacteriaceae</taxon>
        <taxon>Alkalibacterium</taxon>
    </lineage>
</organism>
<proteinExistence type="predicted"/>
<dbReference type="Proteomes" id="UP000199612">
    <property type="component" value="Unassembled WGS sequence"/>
</dbReference>
<dbReference type="Gene3D" id="3.40.50.300">
    <property type="entry name" value="P-loop containing nucleotide triphosphate hydrolases"/>
    <property type="match status" value="1"/>
</dbReference>
<dbReference type="STRING" id="753702.SAMN04488102_10267"/>
<dbReference type="OrthoDB" id="193997at2"/>
<name>A0A1I1FEA8_9LACT</name>
<dbReference type="AlphaFoldDB" id="A0A1I1FEA8"/>